<dbReference type="Proteomes" id="UP000005561">
    <property type="component" value="Unassembled WGS sequence"/>
</dbReference>
<evidence type="ECO:0000313" key="2">
    <source>
        <dbReference type="Proteomes" id="UP000005561"/>
    </source>
</evidence>
<proteinExistence type="predicted"/>
<sequence length="244" mass="26989">MLLYAVHQKLKLAEQVEQLVIRKAVRAPGGFKRCAVAELLGDQGADAGKRRINRLCERHRSSGDNLPENIIADTERVVLVLGIRNKIFPSGKHLAHGADLRGNVLDTVDDGAVRAAENNIAVLAHDFHGKRFLADIAELIQVLDIKVNDALQTGLADGENFSAADMLAQQHTEIGRRQRSRFICFGKIDERKTGARRNQQTVIFALVFYGKHQLVRLWLGDFADSSANDAAFKLLHHCGNDNAI</sequence>
<evidence type="ECO:0000313" key="1">
    <source>
        <dbReference type="EMBL" id="EET61776.1"/>
    </source>
</evidence>
<protein>
    <submittedName>
        <fullName evidence="1">Uncharacterized protein</fullName>
    </submittedName>
</protein>
<dbReference type="EMBL" id="ACCL02000005">
    <property type="protein sequence ID" value="EET61776.1"/>
    <property type="molecule type" value="Genomic_DNA"/>
</dbReference>
<organism evidence="1 2">
    <name type="scientific">Marvinbryantia formatexigens DSM 14469</name>
    <dbReference type="NCBI Taxonomy" id="478749"/>
    <lineage>
        <taxon>Bacteria</taxon>
        <taxon>Bacillati</taxon>
        <taxon>Bacillota</taxon>
        <taxon>Clostridia</taxon>
        <taxon>Lachnospirales</taxon>
        <taxon>Lachnospiraceae</taxon>
        <taxon>Marvinbryantia</taxon>
    </lineage>
</organism>
<name>C6LCW1_9FIRM</name>
<keyword evidence="2" id="KW-1185">Reference proteome</keyword>
<dbReference type="AlphaFoldDB" id="C6LCW1"/>
<reference evidence="1" key="1">
    <citation type="submission" date="2009-07" db="EMBL/GenBank/DDBJ databases">
        <authorList>
            <person name="Weinstock G."/>
            <person name="Sodergren E."/>
            <person name="Clifton S."/>
            <person name="Fulton L."/>
            <person name="Fulton B."/>
            <person name="Courtney L."/>
            <person name="Fronick C."/>
            <person name="Harrison M."/>
            <person name="Strong C."/>
            <person name="Farmer C."/>
            <person name="Delahaunty K."/>
            <person name="Markovic C."/>
            <person name="Hall O."/>
            <person name="Minx P."/>
            <person name="Tomlinson C."/>
            <person name="Mitreva M."/>
            <person name="Nelson J."/>
            <person name="Hou S."/>
            <person name="Wollam A."/>
            <person name="Pepin K.H."/>
            <person name="Johnson M."/>
            <person name="Bhonagiri V."/>
            <person name="Nash W.E."/>
            <person name="Warren W."/>
            <person name="Chinwalla A."/>
            <person name="Mardis E.R."/>
            <person name="Wilson R.K."/>
        </authorList>
    </citation>
    <scope>NUCLEOTIDE SEQUENCE [LARGE SCALE GENOMIC DNA]</scope>
    <source>
        <strain evidence="1">DSM 14469</strain>
    </source>
</reference>
<accession>C6LCW1</accession>
<comment type="caution">
    <text evidence="1">The sequence shown here is derived from an EMBL/GenBank/DDBJ whole genome shotgun (WGS) entry which is preliminary data.</text>
</comment>
<gene>
    <name evidence="1" type="ORF">BRYFOR_06460</name>
</gene>